<evidence type="ECO:0000256" key="2">
    <source>
        <dbReference type="ARBA" id="ARBA00022803"/>
    </source>
</evidence>
<keyword evidence="6" id="KW-1185">Reference proteome</keyword>
<evidence type="ECO:0000313" key="5">
    <source>
        <dbReference type="EMBL" id="AKU98131.1"/>
    </source>
</evidence>
<dbReference type="SUPFAM" id="SSF48452">
    <property type="entry name" value="TPR-like"/>
    <property type="match status" value="2"/>
</dbReference>
<evidence type="ECO:0000256" key="1">
    <source>
        <dbReference type="ARBA" id="ARBA00022737"/>
    </source>
</evidence>
<dbReference type="GO" id="GO:0004527">
    <property type="term" value="F:exonuclease activity"/>
    <property type="evidence" value="ECO:0007669"/>
    <property type="project" value="UniProtKB-KW"/>
</dbReference>
<protein>
    <submittedName>
        <fullName evidence="5">Exonuclease SbcC</fullName>
    </submittedName>
</protein>
<keyword evidence="2 3" id="KW-0802">TPR repeat</keyword>
<evidence type="ECO:0000256" key="3">
    <source>
        <dbReference type="PROSITE-ProRule" id="PRU00339"/>
    </source>
</evidence>
<dbReference type="SMART" id="SM00028">
    <property type="entry name" value="TPR"/>
    <property type="match status" value="5"/>
</dbReference>
<feature type="coiled-coil region" evidence="4">
    <location>
        <begin position="739"/>
        <end position="766"/>
    </location>
</feature>
<keyword evidence="5" id="KW-0269">Exonuclease</keyword>
<gene>
    <name evidence="5" type="ORF">AKJ09_04795</name>
</gene>
<organism evidence="5 6">
    <name type="scientific">Labilithrix luteola</name>
    <dbReference type="NCBI Taxonomy" id="1391654"/>
    <lineage>
        <taxon>Bacteria</taxon>
        <taxon>Pseudomonadati</taxon>
        <taxon>Myxococcota</taxon>
        <taxon>Polyangia</taxon>
        <taxon>Polyangiales</taxon>
        <taxon>Labilitrichaceae</taxon>
        <taxon>Labilithrix</taxon>
    </lineage>
</organism>
<dbReference type="Proteomes" id="UP000064967">
    <property type="component" value="Chromosome"/>
</dbReference>
<keyword evidence="5" id="KW-0540">Nuclease</keyword>
<dbReference type="SUPFAM" id="SSF81901">
    <property type="entry name" value="HCP-like"/>
    <property type="match status" value="1"/>
</dbReference>
<dbReference type="PANTHER" id="PTHR45586">
    <property type="entry name" value="TPR REPEAT-CONTAINING PROTEIN PA4667"/>
    <property type="match status" value="1"/>
</dbReference>
<accession>A0A0K1PXK8</accession>
<keyword evidence="5" id="KW-0378">Hydrolase</keyword>
<dbReference type="STRING" id="1391654.AKJ09_04795"/>
<reference evidence="5 6" key="1">
    <citation type="submission" date="2015-08" db="EMBL/GenBank/DDBJ databases">
        <authorList>
            <person name="Babu N.S."/>
            <person name="Beckwith C.J."/>
            <person name="Beseler K.G."/>
            <person name="Brison A."/>
            <person name="Carone J.V."/>
            <person name="Caskin T.P."/>
            <person name="Diamond M."/>
            <person name="Durham M.E."/>
            <person name="Foxe J.M."/>
            <person name="Go M."/>
            <person name="Henderson B.A."/>
            <person name="Jones I.B."/>
            <person name="McGettigan J.A."/>
            <person name="Micheletti S.J."/>
            <person name="Nasrallah M.E."/>
            <person name="Ortiz D."/>
            <person name="Piller C.R."/>
            <person name="Privatt S.R."/>
            <person name="Schneider S.L."/>
            <person name="Sharp S."/>
            <person name="Smith T.C."/>
            <person name="Stanton J.D."/>
            <person name="Ullery H.E."/>
            <person name="Wilson R.J."/>
            <person name="Serrano M.G."/>
            <person name="Buck G."/>
            <person name="Lee V."/>
            <person name="Wang Y."/>
            <person name="Carvalho R."/>
            <person name="Voegtly L."/>
            <person name="Shi R."/>
            <person name="Duckworth R."/>
            <person name="Johnson A."/>
            <person name="Loviza R."/>
            <person name="Walstead R."/>
            <person name="Shah Z."/>
            <person name="Kiflezghi M."/>
            <person name="Wade K."/>
            <person name="Ball S.L."/>
            <person name="Bradley K.W."/>
            <person name="Asai D.J."/>
            <person name="Bowman C.A."/>
            <person name="Russell D.A."/>
            <person name="Pope W.H."/>
            <person name="Jacobs-Sera D."/>
            <person name="Hendrix R.W."/>
            <person name="Hatfull G.F."/>
        </authorList>
    </citation>
    <scope>NUCLEOTIDE SEQUENCE [LARGE SCALE GENOMIC DNA]</scope>
    <source>
        <strain evidence="5 6">DSM 27648</strain>
    </source>
</reference>
<dbReference type="InterPro" id="IPR011990">
    <property type="entry name" value="TPR-like_helical_dom_sf"/>
</dbReference>
<dbReference type="PROSITE" id="PS50005">
    <property type="entry name" value="TPR"/>
    <property type="match status" value="1"/>
</dbReference>
<dbReference type="InterPro" id="IPR051012">
    <property type="entry name" value="CellSynth/LPSAsmb/PSIAsmb"/>
</dbReference>
<proteinExistence type="predicted"/>
<dbReference type="Pfam" id="PF14559">
    <property type="entry name" value="TPR_19"/>
    <property type="match status" value="1"/>
</dbReference>
<dbReference type="PANTHER" id="PTHR45586:SF14">
    <property type="entry name" value="TETRATRICOPEPTIDE TPR_2 REPEAT PROTEIN"/>
    <property type="match status" value="1"/>
</dbReference>
<dbReference type="InterPro" id="IPR019734">
    <property type="entry name" value="TPR_rpt"/>
</dbReference>
<feature type="repeat" description="TPR" evidence="3">
    <location>
        <begin position="1321"/>
        <end position="1354"/>
    </location>
</feature>
<evidence type="ECO:0000313" key="6">
    <source>
        <dbReference type="Proteomes" id="UP000064967"/>
    </source>
</evidence>
<sequence length="1721" mass="183371">MDVTLLPMSESRPSLGAGRQAVELGPEHLVDDIEAVEGQRASLILAAANARSIAMLTGTHGVVALPLDQATIKAPATASLLRSGATFEPREGESELAALLRARVSELATSGDAVGLFRARLELALSKLDDDDRDGAMTAAKEAAATVEHAPSAHALLRMLNAGRASVDEQLVHVEQLAAHAESTTVRADFLTEKARLLEARSGPSSDSAAAYLEALGLVPDHVFALQGLESTLDALERHADLAAHFGRLAGLAGDRESAAWLHVERALLLDRRLADVTSATAALDHALELQSGIGPVRQAALDHAVLHRDAARVGTLLESEAAIEKESARAARLELDAALALLASGGSAPRIVRLLERAHGRAPTATIVDARVAVELARLYDAEGKHEEALRVRKTALKFTSDPREELLALRAIATDAERAGAYEDAVLALERARVLDGEDTTLLAELDRLLVSAGRHEHRSVLWVRESALADEPDRKARALLLAAEASRAGGRDADAARHLQAAWVASPGAPGVFDALAERLGQAASGDGVNERVALYEQAAFATKDPSRRLYYLEKIAWLWDDVAGDAERAARAYEDVLAIDDKRSSAISGLASAASRAGDPVKVAKALLAEAALAVDEGARDEARLRAAEAMANAEPERALRLAESLLASPRVGSRAGELVTTLHASGGRWELVARSLADRASRESKPSVRLALKLAEAQVRAERLASPEGALEALASVRDIAAGDPAFAHARLSALEATGDHDRLRAELETLADEAKREETKAARFVRAAELEESREGGDAEAVRLYLRAKDALPDEPLIRERLFRLGARADVPEELVSPLIRAVRLLDVDRPEKASAEPLLASASHDVATLRTAERLARRAGSAPQLANALALGAQASHGMMAKRALGGLAALVAWTLPESEELEPWGQLLSMGVDDAVALDDLVRRTWPRVRTRDPHAVHLALEASKRRLQGVTDRSERLMLVLEVARLCRLSGAFRESATWLGEALTLDRMSVSAAILLARVAAEIGDRGLAIGAATALADVVVAPKERARLLQDAADLSAAEKDTRSAATLLERALDADPENVLVAARLAQIQAERGAFPDLARALRKGVHAATTKEAIVPMASELADVARNKLQDPLLAIEALECSRQASPTHVPALFLLAELYIGQRAWQKALEALAGVVVSSSESDEKLTARIGRASILARVQNDPKGAEMELRAALEIDAHEPRAIRAMLKLPGIVAPEERATLLSRLVVAEPQGANRISSLLELADIRRSLGDAEGAEGALVEAASISPDPSMFERLRVASGGDPATAVRLFGRAVSRAREGGVMPGAGWLAGLGDLELGLGRVDDAIEHLEAALTIEPHRDTARFALARALVVKGRHETAAAALSPLLDRPTVPVDVGFVRLLASTFEGSGRTQQAVVANELRAIAGDLDARGLAALDQRRMMPAANSEAIPARALRSFVMPPPLGAHPIWDVAQVATGIYGKLARVGVNEQGGNTKSRIKPKAIHPLRQLFDRVARCFDLLDVEIAVSDQISAPTLATEDVPWIIVPAQIADWPEAYAVAALARPLVRVALAVPWVGALDIHDVLAILVALGRQVAPAFGATPPERIEPLVADYELRVRRAIDRRRRRTLEELEPSLDGARLVSDVEFADAVARTEARAAFLLSGDLRASLEALATTDHILADALRTPSPTTLHVVMSRPVTRDLVTFALSGDATALRRSLGTLHH</sequence>
<keyword evidence="4" id="KW-0175">Coiled coil</keyword>
<dbReference type="KEGG" id="llu:AKJ09_04795"/>
<dbReference type="Gene3D" id="1.25.40.10">
    <property type="entry name" value="Tetratricopeptide repeat domain"/>
    <property type="match status" value="3"/>
</dbReference>
<dbReference type="EMBL" id="CP012333">
    <property type="protein sequence ID" value="AKU98131.1"/>
    <property type="molecule type" value="Genomic_DNA"/>
</dbReference>
<name>A0A0K1PXK8_9BACT</name>
<keyword evidence="1" id="KW-0677">Repeat</keyword>
<evidence type="ECO:0000256" key="4">
    <source>
        <dbReference type="SAM" id="Coils"/>
    </source>
</evidence>